<feature type="region of interest" description="Disordered" evidence="1">
    <location>
        <begin position="784"/>
        <end position="869"/>
    </location>
</feature>
<feature type="compositionally biased region" description="Polar residues" evidence="1">
    <location>
        <begin position="209"/>
        <end position="223"/>
    </location>
</feature>
<dbReference type="Proteomes" id="UP000054321">
    <property type="component" value="Unassembled WGS sequence"/>
</dbReference>
<dbReference type="AlphaFoldDB" id="A0A0C3HH81"/>
<feature type="compositionally biased region" description="Low complexity" evidence="1">
    <location>
        <begin position="485"/>
        <end position="503"/>
    </location>
</feature>
<feature type="compositionally biased region" description="Low complexity" evidence="1">
    <location>
        <begin position="406"/>
        <end position="417"/>
    </location>
</feature>
<feature type="compositionally biased region" description="Basic and acidic residues" evidence="1">
    <location>
        <begin position="813"/>
        <end position="836"/>
    </location>
</feature>
<reference evidence="3" key="2">
    <citation type="submission" date="2015-01" db="EMBL/GenBank/DDBJ databases">
        <title>Evolutionary Origins and Diversification of the Mycorrhizal Mutualists.</title>
        <authorList>
            <consortium name="DOE Joint Genome Institute"/>
            <consortium name="Mycorrhizal Genomics Consortium"/>
            <person name="Kohler A."/>
            <person name="Kuo A."/>
            <person name="Nagy L.G."/>
            <person name="Floudas D."/>
            <person name="Copeland A."/>
            <person name="Barry K.W."/>
            <person name="Cichocki N."/>
            <person name="Veneault-Fourrey C."/>
            <person name="LaButti K."/>
            <person name="Lindquist E.A."/>
            <person name="Lipzen A."/>
            <person name="Lundell T."/>
            <person name="Morin E."/>
            <person name="Murat C."/>
            <person name="Riley R."/>
            <person name="Ohm R."/>
            <person name="Sun H."/>
            <person name="Tunlid A."/>
            <person name="Henrissat B."/>
            <person name="Grigoriev I.V."/>
            <person name="Hibbett D.S."/>
            <person name="Martin F."/>
        </authorList>
    </citation>
    <scope>NUCLEOTIDE SEQUENCE [LARGE SCALE GENOMIC DNA]</scope>
    <source>
        <strain evidence="3">Zn</strain>
    </source>
</reference>
<keyword evidence="3" id="KW-1185">Reference proteome</keyword>
<accession>A0A0C3HH81</accession>
<feature type="compositionally biased region" description="Polar residues" evidence="1">
    <location>
        <begin position="376"/>
        <end position="392"/>
    </location>
</feature>
<evidence type="ECO:0000313" key="2">
    <source>
        <dbReference type="EMBL" id="KIN01687.1"/>
    </source>
</evidence>
<feature type="region of interest" description="Disordered" evidence="1">
    <location>
        <begin position="1"/>
        <end position="536"/>
    </location>
</feature>
<feature type="compositionally biased region" description="Low complexity" evidence="1">
    <location>
        <begin position="35"/>
        <end position="62"/>
    </location>
</feature>
<feature type="compositionally biased region" description="Polar residues" evidence="1">
    <location>
        <begin position="298"/>
        <end position="312"/>
    </location>
</feature>
<proteinExistence type="predicted"/>
<name>A0A0C3HH81_OIDMZ</name>
<feature type="compositionally biased region" description="Polar residues" evidence="1">
    <location>
        <begin position="180"/>
        <end position="192"/>
    </location>
</feature>
<feature type="compositionally biased region" description="Polar residues" evidence="1">
    <location>
        <begin position="148"/>
        <end position="157"/>
    </location>
</feature>
<feature type="compositionally biased region" description="Low complexity" evidence="1">
    <location>
        <begin position="91"/>
        <end position="112"/>
    </location>
</feature>
<dbReference type="OrthoDB" id="4155914at2759"/>
<dbReference type="HOGENOM" id="CLU_007228_0_0_1"/>
<protein>
    <recommendedName>
        <fullName evidence="4">S-adenosylmethionine-dependent methyltransferase-like protein</fullName>
    </recommendedName>
</protein>
<organism evidence="2 3">
    <name type="scientific">Oidiodendron maius (strain Zn)</name>
    <dbReference type="NCBI Taxonomy" id="913774"/>
    <lineage>
        <taxon>Eukaryota</taxon>
        <taxon>Fungi</taxon>
        <taxon>Dikarya</taxon>
        <taxon>Ascomycota</taxon>
        <taxon>Pezizomycotina</taxon>
        <taxon>Leotiomycetes</taxon>
        <taxon>Leotiomycetes incertae sedis</taxon>
        <taxon>Myxotrichaceae</taxon>
        <taxon>Oidiodendron</taxon>
    </lineage>
</organism>
<feature type="compositionally biased region" description="Basic and acidic residues" evidence="1">
    <location>
        <begin position="857"/>
        <end position="869"/>
    </location>
</feature>
<feature type="compositionally biased region" description="Basic and acidic residues" evidence="1">
    <location>
        <begin position="195"/>
        <end position="207"/>
    </location>
</feature>
<sequence>MPMPTAVSTEARPPGRTAGHSNRSKHALDESGAGTATTSTTSTTTTTTRTTTPSSPASPASALGKTDEARATTQPDPSFALMQQRPPAPPQQHQQPHSQHQPPSQHQQHQQQTSLRRTSQPYAGIASASPIDTGSPTIDYPHPGTLVRPQSTYSSPFPQLVPVSDRRSVDDLALAVPRTQLVSPPKSQTSSPVVEPKKSRGLFDRMRSSSRTPDANNPSTPAQGSPLAPGHGRRLSRRLQNPPAIRTSSTASPDKLQHLDWQTAPGPRSYLPSPQEHAEDRHDLDPYLVQELERAETRSSNQEQSQQHTIRSVPSDLEQEPSGYSTQDDNPSEHLSLIQALQQPQLEVPQNNHHPGLAQGQQLSPYPDALGISHDPYSQNFETVSQLSFDTSAEQREDIPVSEQHSNTNSPTSNANSLRSEHSNNRSAPTSQRQRERDAPPYNTMAPGGTSQQPRRTADPKQAMQANSSQPDTRDGANYRQPFAGSSTPTTVPSTSPLPTGPGNEYRGGPPQREQFAGGSGGERGRSTPPPVAERDVNDAYKEILQKYKKVKGLYFDKTAQVEQLQNSLAHQRLSQSRTSLDDNEYMTRFQRLDGATTNLAFNIRKNWRSIPNWLAPSVNQDALQVGKQEMTAVGRAFISRFLIEEVFNKTFHPGLKNDFSSQLKLIEQNIRRFAPALNNQEESDALTAKVVQWRLATLDGLREVLQSAESQEYQKQFAQVATSTLTASLVNFLSDPIPNGIADSAHMIIELAVNIACNLPLESRDIAIIYPLPGDLLQPSFMKVESGGGMPPLENPGADATGDADGSSTASGDKDDTGKEGEKSDGGKLRKERPNKGGMLQPGSKKSAQNTPDTPSEAKGKQSEDGAQKVRFAGFLGVEVRGRQMLAKAPVWTVS</sequence>
<evidence type="ECO:0008006" key="4">
    <source>
        <dbReference type="Google" id="ProtNLM"/>
    </source>
</evidence>
<evidence type="ECO:0000256" key="1">
    <source>
        <dbReference type="SAM" id="MobiDB-lite"/>
    </source>
</evidence>
<dbReference type="EMBL" id="KN832875">
    <property type="protein sequence ID" value="KIN01687.1"/>
    <property type="molecule type" value="Genomic_DNA"/>
</dbReference>
<feature type="compositionally biased region" description="Polar residues" evidence="1">
    <location>
        <begin position="845"/>
        <end position="855"/>
    </location>
</feature>
<dbReference type="InParanoid" id="A0A0C3HH81"/>
<feature type="compositionally biased region" description="Basic and acidic residues" evidence="1">
    <location>
        <begin position="276"/>
        <end position="297"/>
    </location>
</feature>
<reference evidence="2 3" key="1">
    <citation type="submission" date="2014-04" db="EMBL/GenBank/DDBJ databases">
        <authorList>
            <consortium name="DOE Joint Genome Institute"/>
            <person name="Kuo A."/>
            <person name="Martino E."/>
            <person name="Perotto S."/>
            <person name="Kohler A."/>
            <person name="Nagy L.G."/>
            <person name="Floudas D."/>
            <person name="Copeland A."/>
            <person name="Barry K.W."/>
            <person name="Cichocki N."/>
            <person name="Veneault-Fourrey C."/>
            <person name="LaButti K."/>
            <person name="Lindquist E.A."/>
            <person name="Lipzen A."/>
            <person name="Lundell T."/>
            <person name="Morin E."/>
            <person name="Murat C."/>
            <person name="Sun H."/>
            <person name="Tunlid A."/>
            <person name="Henrissat B."/>
            <person name="Grigoriev I.V."/>
            <person name="Hibbett D.S."/>
            <person name="Martin F."/>
            <person name="Nordberg H.P."/>
            <person name="Cantor M.N."/>
            <person name="Hua S.X."/>
        </authorList>
    </citation>
    <scope>NUCLEOTIDE SEQUENCE [LARGE SCALE GENOMIC DNA]</scope>
    <source>
        <strain evidence="2 3">Zn</strain>
    </source>
</reference>
<feature type="compositionally biased region" description="Polar residues" evidence="1">
    <location>
        <begin position="339"/>
        <end position="364"/>
    </location>
</feature>
<evidence type="ECO:0000313" key="3">
    <source>
        <dbReference type="Proteomes" id="UP000054321"/>
    </source>
</evidence>
<gene>
    <name evidence="2" type="ORF">OIDMADRAFT_103006</name>
</gene>
<dbReference type="STRING" id="913774.A0A0C3HH81"/>